<evidence type="ECO:0008006" key="4">
    <source>
        <dbReference type="Google" id="ProtNLM"/>
    </source>
</evidence>
<evidence type="ECO:0000313" key="2">
    <source>
        <dbReference type="EMBL" id="SHE96370.1"/>
    </source>
</evidence>
<dbReference type="Proteomes" id="UP000184485">
    <property type="component" value="Unassembled WGS sequence"/>
</dbReference>
<reference evidence="2 3" key="1">
    <citation type="submission" date="2016-11" db="EMBL/GenBank/DDBJ databases">
        <authorList>
            <person name="Jaros S."/>
            <person name="Januszkiewicz K."/>
            <person name="Wedrychowicz H."/>
        </authorList>
    </citation>
    <scope>NUCLEOTIDE SEQUENCE [LARGE SCALE GENOMIC DNA]</scope>
    <source>
        <strain evidence="2 3">DSM 19436</strain>
    </source>
</reference>
<dbReference type="InterPro" id="IPR018715">
    <property type="entry name" value="DUF2239"/>
</dbReference>
<gene>
    <name evidence="2" type="ORF">SAMN02745157_1329</name>
</gene>
<feature type="region of interest" description="Disordered" evidence="1">
    <location>
        <begin position="1"/>
        <end position="21"/>
    </location>
</feature>
<dbReference type="OrthoDB" id="282960at2"/>
<dbReference type="RefSeq" id="WP_084526897.1">
    <property type="nucleotide sequence ID" value="NZ_FQUP01000001.1"/>
</dbReference>
<keyword evidence="3" id="KW-1185">Reference proteome</keyword>
<protein>
    <recommendedName>
        <fullName evidence="4">DUF2239 domain-containing protein</fullName>
    </recommendedName>
</protein>
<dbReference type="STRING" id="1122133.SAMN02745157_1329"/>
<dbReference type="AlphaFoldDB" id="A0A1M4XSJ7"/>
<dbReference type="Pfam" id="PF09998">
    <property type="entry name" value="DUF2239"/>
    <property type="match status" value="1"/>
</dbReference>
<accession>A0A1M4XSJ7</accession>
<name>A0A1M4XSJ7_9HYPH</name>
<proteinExistence type="predicted"/>
<organism evidence="2 3">
    <name type="scientific">Kaistia soli DSM 19436</name>
    <dbReference type="NCBI Taxonomy" id="1122133"/>
    <lineage>
        <taxon>Bacteria</taxon>
        <taxon>Pseudomonadati</taxon>
        <taxon>Pseudomonadota</taxon>
        <taxon>Alphaproteobacteria</taxon>
        <taxon>Hyphomicrobiales</taxon>
        <taxon>Kaistiaceae</taxon>
        <taxon>Kaistia</taxon>
    </lineage>
</organism>
<evidence type="ECO:0000313" key="3">
    <source>
        <dbReference type="Proteomes" id="UP000184485"/>
    </source>
</evidence>
<evidence type="ECO:0000256" key="1">
    <source>
        <dbReference type="SAM" id="MobiDB-lite"/>
    </source>
</evidence>
<feature type="compositionally biased region" description="Polar residues" evidence="1">
    <location>
        <begin position="1"/>
        <end position="18"/>
    </location>
</feature>
<dbReference type="EMBL" id="FQUP01000001">
    <property type="protein sequence ID" value="SHE96370.1"/>
    <property type="molecule type" value="Genomic_DNA"/>
</dbReference>
<sequence length="210" mass="22469">MTSEPSNSADPAASSLSPTGPDANIDCTAFGGLKRIASGLLADVVVAAKAVLDRGEADTIAIFDNETSRPIEVDFRGSVEDVRRRLAAPPAEATPRGPGRPKLGVVAREITLLPRHWDWLNAQPGGASVALRRLVEAARRDTDGEAKIRVAREAANRFMTAMAGDRPGYEEATRALFAGDQARFDAETEAWPADIRDHSRRLAIPAFASI</sequence>